<evidence type="ECO:0000313" key="1">
    <source>
        <dbReference type="EMBL" id="KIC62706.1"/>
    </source>
</evidence>
<comment type="caution">
    <text evidence="1">The sequence shown here is derived from an EMBL/GenBank/DDBJ whole genome shotgun (WGS) entry which is preliminary data.</text>
</comment>
<dbReference type="AlphaFoldDB" id="A0A0B4D7L6"/>
<evidence type="ECO:0000313" key="2">
    <source>
        <dbReference type="Proteomes" id="UP000031167"/>
    </source>
</evidence>
<accession>A0A0B4D7L6</accession>
<gene>
    <name evidence="1" type="ORF">RM51_10960</name>
</gene>
<proteinExistence type="predicted"/>
<dbReference type="RefSeq" id="WP_039369046.1">
    <property type="nucleotide sequence ID" value="NZ_JWTA01000008.1"/>
</dbReference>
<dbReference type="Proteomes" id="UP000031167">
    <property type="component" value="Unassembled WGS sequence"/>
</dbReference>
<dbReference type="STRING" id="363331.RM51_10960"/>
<dbReference type="OrthoDB" id="701861at2"/>
<protein>
    <recommendedName>
        <fullName evidence="3">Spheroidene monooxygenase</fullName>
    </recommendedName>
</protein>
<organism evidence="1 2">
    <name type="scientific">Chryseobacterium taiwanense</name>
    <dbReference type="NCBI Taxonomy" id="363331"/>
    <lineage>
        <taxon>Bacteria</taxon>
        <taxon>Pseudomonadati</taxon>
        <taxon>Bacteroidota</taxon>
        <taxon>Flavobacteriia</taxon>
        <taxon>Flavobacteriales</taxon>
        <taxon>Weeksellaceae</taxon>
        <taxon>Chryseobacterium group</taxon>
        <taxon>Chryseobacterium</taxon>
    </lineage>
</organism>
<keyword evidence="2" id="KW-1185">Reference proteome</keyword>
<name>A0A0B4D7L6_9FLAO</name>
<dbReference type="InterPro" id="IPR049574">
    <property type="entry name" value="CrtA-like"/>
</dbReference>
<dbReference type="EMBL" id="JWTA01000008">
    <property type="protein sequence ID" value="KIC62706.1"/>
    <property type="molecule type" value="Genomic_DNA"/>
</dbReference>
<reference evidence="1 2" key="1">
    <citation type="submission" date="2014-12" db="EMBL/GenBank/DDBJ databases">
        <title>Genome sequencing of Chryseobacterium taiwanense TPW19.</title>
        <authorList>
            <person name="Tan P.W."/>
            <person name="Chan K.-G."/>
        </authorList>
    </citation>
    <scope>NUCLEOTIDE SEQUENCE [LARGE SCALE GENOMIC DNA]</scope>
    <source>
        <strain evidence="1 2">TPW19</strain>
    </source>
</reference>
<evidence type="ECO:0008006" key="3">
    <source>
        <dbReference type="Google" id="ProtNLM"/>
    </source>
</evidence>
<sequence length="232" mass="27565">MTVFSYHLVKLPIIDALRIMFFPIKSKQIEGLIYAETMSAMILGSPIFSKSRFFNREIVFFAQWENENNLNVFLQSTSKGQQIAKGWHVRLEFLRQWGRISGFQIPKNEVEIENENTPVVAVTIARMKYMEIPRFLRWGRPVEKQVRDDNRTTLSLASIRYPNIISTFSIWKTQKAMTDMVHGHSKMPQPKRHINAMKERDRKDFHFEFTTLRFRPLAEYGEWKNKSNYILR</sequence>
<dbReference type="CDD" id="cd21650">
    <property type="entry name" value="CrtA-like"/>
    <property type="match status" value="1"/>
</dbReference>